<evidence type="ECO:0000313" key="1">
    <source>
        <dbReference type="EMBL" id="WAG61213.1"/>
    </source>
</evidence>
<accession>A0AA47EJ72</accession>
<gene>
    <name evidence="1" type="ORF">LL038_02890</name>
</gene>
<organism evidence="1 2">
    <name type="scientific">Clostridium estertheticum</name>
    <dbReference type="NCBI Taxonomy" id="238834"/>
    <lineage>
        <taxon>Bacteria</taxon>
        <taxon>Bacillati</taxon>
        <taxon>Bacillota</taxon>
        <taxon>Clostridia</taxon>
        <taxon>Eubacteriales</taxon>
        <taxon>Clostridiaceae</taxon>
        <taxon>Clostridium</taxon>
    </lineage>
</organism>
<reference evidence="1" key="1">
    <citation type="submission" date="2021-11" db="EMBL/GenBank/DDBJ databases">
        <title>Clostridia strains as spoilage organisms.</title>
        <authorList>
            <person name="Wambui J."/>
            <person name="Stevens M.J.A."/>
            <person name="Stephan R."/>
        </authorList>
    </citation>
    <scope>NUCLEOTIDE SEQUENCE</scope>
    <source>
        <strain evidence="1">CF009</strain>
    </source>
</reference>
<name>A0AA47EJ72_9CLOT</name>
<sequence length="114" mass="12946">MDLTVGVLEDKLRKFSKGIPINVSCEVCHHGAMGNETIISVEDKTNQSYGYIELTLNASSKPDVKVTKDEKIFYDAEIKRLTEIIDLRDKKIERYEGYINSSISDANRALQGRY</sequence>
<dbReference type="Proteomes" id="UP001164733">
    <property type="component" value="Chromosome"/>
</dbReference>
<dbReference type="EMBL" id="CP086239">
    <property type="protein sequence ID" value="WAG61213.1"/>
    <property type="molecule type" value="Genomic_DNA"/>
</dbReference>
<dbReference type="AlphaFoldDB" id="A0AA47EJ72"/>
<proteinExistence type="predicted"/>
<protein>
    <submittedName>
        <fullName evidence="1">Uncharacterized protein</fullName>
    </submittedName>
</protein>
<dbReference type="RefSeq" id="WP_216122371.1">
    <property type="nucleotide sequence ID" value="NZ_CP086239.1"/>
</dbReference>
<evidence type="ECO:0000313" key="2">
    <source>
        <dbReference type="Proteomes" id="UP001164733"/>
    </source>
</evidence>